<dbReference type="AlphaFoldDB" id="C5FYF8"/>
<dbReference type="RefSeq" id="XP_002843592.1">
    <property type="nucleotide sequence ID" value="XM_002843546.1"/>
</dbReference>
<dbReference type="GeneID" id="9225781"/>
<name>C5FYF8_ARTOC</name>
<evidence type="ECO:0000313" key="1">
    <source>
        <dbReference type="EMBL" id="EEQ34556.1"/>
    </source>
</evidence>
<gene>
    <name evidence="1" type="ORF">MCYG_07375</name>
</gene>
<dbReference type="VEuPathDB" id="FungiDB:MCYG_07375"/>
<protein>
    <submittedName>
        <fullName evidence="1">Uncharacterized protein</fullName>
    </submittedName>
</protein>
<keyword evidence="2" id="KW-1185">Reference proteome</keyword>
<sequence length="113" mass="12454">MDSIFISGQSNTEAIVLVKAITPSLFAVFLWPNGEELNAALLEISMRRRGSFDAEFDQLGYVMFYHVGCIGPGEFRGHGDYSKLTATMKDPPVESHLRFSCGQGGSLEVHLEI</sequence>
<proteinExistence type="predicted"/>
<reference evidence="2" key="1">
    <citation type="journal article" date="2012" name="MBio">
        <title>Comparative genome analysis of Trichophyton rubrum and related dermatophytes reveals candidate genes involved in infection.</title>
        <authorList>
            <person name="Martinez D.A."/>
            <person name="Oliver B.G."/>
            <person name="Graeser Y."/>
            <person name="Goldberg J.M."/>
            <person name="Li W."/>
            <person name="Martinez-Rossi N.M."/>
            <person name="Monod M."/>
            <person name="Shelest E."/>
            <person name="Barton R.C."/>
            <person name="Birch E."/>
            <person name="Brakhage A.A."/>
            <person name="Chen Z."/>
            <person name="Gurr S.J."/>
            <person name="Heiman D."/>
            <person name="Heitman J."/>
            <person name="Kosti I."/>
            <person name="Rossi A."/>
            <person name="Saif S."/>
            <person name="Samalova M."/>
            <person name="Saunders C.W."/>
            <person name="Shea T."/>
            <person name="Summerbell R.C."/>
            <person name="Xu J."/>
            <person name="Young S."/>
            <person name="Zeng Q."/>
            <person name="Birren B.W."/>
            <person name="Cuomo C.A."/>
            <person name="White T.C."/>
        </authorList>
    </citation>
    <scope>NUCLEOTIDE SEQUENCE [LARGE SCALE GENOMIC DNA]</scope>
    <source>
        <strain evidence="2">ATCC MYA-4605 / CBS 113480</strain>
    </source>
</reference>
<organism evidence="1 2">
    <name type="scientific">Arthroderma otae (strain ATCC MYA-4605 / CBS 113480)</name>
    <name type="common">Microsporum canis</name>
    <dbReference type="NCBI Taxonomy" id="554155"/>
    <lineage>
        <taxon>Eukaryota</taxon>
        <taxon>Fungi</taxon>
        <taxon>Dikarya</taxon>
        <taxon>Ascomycota</taxon>
        <taxon>Pezizomycotina</taxon>
        <taxon>Eurotiomycetes</taxon>
        <taxon>Eurotiomycetidae</taxon>
        <taxon>Onygenales</taxon>
        <taxon>Arthrodermataceae</taxon>
        <taxon>Microsporum</taxon>
    </lineage>
</organism>
<dbReference type="Proteomes" id="UP000002035">
    <property type="component" value="Unassembled WGS sequence"/>
</dbReference>
<accession>C5FYF8</accession>
<dbReference type="EMBL" id="DS995707">
    <property type="protein sequence ID" value="EEQ34556.1"/>
    <property type="molecule type" value="Genomic_DNA"/>
</dbReference>
<dbReference type="HOGENOM" id="CLU_2132967_0_0_1"/>
<evidence type="ECO:0000313" key="2">
    <source>
        <dbReference type="Proteomes" id="UP000002035"/>
    </source>
</evidence>